<feature type="region of interest" description="Disordered" evidence="9">
    <location>
        <begin position="39"/>
        <end position="125"/>
    </location>
</feature>
<dbReference type="GO" id="GO:0005737">
    <property type="term" value="C:cytoplasm"/>
    <property type="evidence" value="ECO:0007669"/>
    <property type="project" value="TreeGrafter"/>
</dbReference>
<keyword evidence="7" id="KW-0862">Zinc</keyword>
<dbReference type="CDD" id="cd16454">
    <property type="entry name" value="RING-H2_PA-TM-RING"/>
    <property type="match status" value="1"/>
</dbReference>
<dbReference type="EC" id="2.3.2.27" evidence="2"/>
<keyword evidence="3" id="KW-0808">Transferase</keyword>
<dbReference type="GO" id="GO:0016567">
    <property type="term" value="P:protein ubiquitination"/>
    <property type="evidence" value="ECO:0007669"/>
    <property type="project" value="TreeGrafter"/>
</dbReference>
<evidence type="ECO:0000256" key="7">
    <source>
        <dbReference type="ARBA" id="ARBA00022833"/>
    </source>
</evidence>
<evidence type="ECO:0000256" key="1">
    <source>
        <dbReference type="ARBA" id="ARBA00000900"/>
    </source>
</evidence>
<evidence type="ECO:0000259" key="10">
    <source>
        <dbReference type="PROSITE" id="PS50089"/>
    </source>
</evidence>
<evidence type="ECO:0000256" key="5">
    <source>
        <dbReference type="ARBA" id="ARBA00022771"/>
    </source>
</evidence>
<evidence type="ECO:0000256" key="6">
    <source>
        <dbReference type="ARBA" id="ARBA00022786"/>
    </source>
</evidence>
<evidence type="ECO:0000256" key="8">
    <source>
        <dbReference type="PROSITE-ProRule" id="PRU00175"/>
    </source>
</evidence>
<feature type="region of interest" description="Disordered" evidence="9">
    <location>
        <begin position="169"/>
        <end position="217"/>
    </location>
</feature>
<protein>
    <recommendedName>
        <fullName evidence="2">RING-type E3 ubiquitin transferase</fullName>
        <ecNumber evidence="2">2.3.2.27</ecNumber>
    </recommendedName>
</protein>
<reference evidence="11" key="2">
    <citation type="submission" date="2023-06" db="EMBL/GenBank/DDBJ databases">
        <authorList>
            <consortium name="Lawrence Berkeley National Laboratory"/>
            <person name="Haridas S."/>
            <person name="Hensen N."/>
            <person name="Bonometti L."/>
            <person name="Westerberg I."/>
            <person name="Brannstrom I.O."/>
            <person name="Guillou S."/>
            <person name="Cros-Aarteil S."/>
            <person name="Calhoun S."/>
            <person name="Kuo A."/>
            <person name="Mondo S."/>
            <person name="Pangilinan J."/>
            <person name="Riley R."/>
            <person name="Labutti K."/>
            <person name="Andreopoulos B."/>
            <person name="Lipzen A."/>
            <person name="Chen C."/>
            <person name="Yanf M."/>
            <person name="Daum C."/>
            <person name="Ng V."/>
            <person name="Clum A."/>
            <person name="Steindorff A."/>
            <person name="Ohm R."/>
            <person name="Martin F."/>
            <person name="Silar P."/>
            <person name="Natvig D."/>
            <person name="Lalanne C."/>
            <person name="Gautier V."/>
            <person name="Ament-Velasquez S.L."/>
            <person name="Kruys A."/>
            <person name="Hutchinson M.I."/>
            <person name="Powell A.J."/>
            <person name="Barry K."/>
            <person name="Miller A.N."/>
            <person name="Grigoriev I.V."/>
            <person name="Debuchy R."/>
            <person name="Gladieux P."/>
            <person name="Thoren M.H."/>
            <person name="Johannesson H."/>
        </authorList>
    </citation>
    <scope>NUCLEOTIDE SEQUENCE</scope>
    <source>
        <strain evidence="11">SMH4131-1</strain>
    </source>
</reference>
<gene>
    <name evidence="11" type="ORF">B0T19DRAFT_388246</name>
</gene>
<dbReference type="Pfam" id="PF13639">
    <property type="entry name" value="zf-RING_2"/>
    <property type="match status" value="1"/>
</dbReference>
<dbReference type="Proteomes" id="UP001286456">
    <property type="component" value="Unassembled WGS sequence"/>
</dbReference>
<dbReference type="GO" id="GO:0008270">
    <property type="term" value="F:zinc ion binding"/>
    <property type="evidence" value="ECO:0007669"/>
    <property type="project" value="UniProtKB-KW"/>
</dbReference>
<evidence type="ECO:0000313" key="11">
    <source>
        <dbReference type="EMBL" id="KAK3321514.1"/>
    </source>
</evidence>
<feature type="domain" description="RING-type" evidence="10">
    <location>
        <begin position="299"/>
        <end position="340"/>
    </location>
</feature>
<organism evidence="11 12">
    <name type="scientific">Cercophora scortea</name>
    <dbReference type="NCBI Taxonomy" id="314031"/>
    <lineage>
        <taxon>Eukaryota</taxon>
        <taxon>Fungi</taxon>
        <taxon>Dikarya</taxon>
        <taxon>Ascomycota</taxon>
        <taxon>Pezizomycotina</taxon>
        <taxon>Sordariomycetes</taxon>
        <taxon>Sordariomycetidae</taxon>
        <taxon>Sordariales</taxon>
        <taxon>Lasiosphaeriaceae</taxon>
        <taxon>Cercophora</taxon>
    </lineage>
</organism>
<dbReference type="AlphaFoldDB" id="A0AAE0M866"/>
<feature type="compositionally biased region" description="Pro residues" evidence="9">
    <location>
        <begin position="69"/>
        <end position="88"/>
    </location>
</feature>
<dbReference type="InterPro" id="IPR001841">
    <property type="entry name" value="Znf_RING"/>
</dbReference>
<keyword evidence="6" id="KW-0833">Ubl conjugation pathway</keyword>
<sequence length="372" mass="38808">MSGTRHNPPAMYCHGCHNEWQQSGDDIDCPACSSLSTEIITPENDPRQFHNRQPTQLGTHDAGAVPSTSPAPPVSDPSMPQAPTPSPAPASAGTNGSPEPNTAPNQPQNTTNAAGPGTSPAPGSLPHIYIFPPAVTFFTTVVTDPAHQQPGATAQQPITFFGMQFFPLSQNTGSAPQPSPSPASATNAGQAGPDAAAGTGQAQQTGEQPQNQPRPAAFAHPHMAAGFMAALMSSLFNPAGAVLGDAVYSQEALDRIITQLMEAHSQAGGAPPASQSAIDKLQVKELDEKMLGTDANARCVICVDDMVIGEKAAVLPCNHFFHGECVTPWLKQHNTCPVCRKPIEGDVKATKEGETAQQHTPHYETPSAESCP</sequence>
<dbReference type="Gene3D" id="3.30.40.10">
    <property type="entry name" value="Zinc/RING finger domain, C3HC4 (zinc finger)"/>
    <property type="match status" value="1"/>
</dbReference>
<keyword evidence="12" id="KW-1185">Reference proteome</keyword>
<evidence type="ECO:0000256" key="2">
    <source>
        <dbReference type="ARBA" id="ARBA00012483"/>
    </source>
</evidence>
<feature type="region of interest" description="Disordered" evidence="9">
    <location>
        <begin position="350"/>
        <end position="372"/>
    </location>
</feature>
<proteinExistence type="predicted"/>
<evidence type="ECO:0000256" key="3">
    <source>
        <dbReference type="ARBA" id="ARBA00022679"/>
    </source>
</evidence>
<dbReference type="EMBL" id="JAUEPO010000005">
    <property type="protein sequence ID" value="KAK3321514.1"/>
    <property type="molecule type" value="Genomic_DNA"/>
</dbReference>
<dbReference type="FunFam" id="3.30.40.10:FF:000127">
    <property type="entry name" value="E3 ubiquitin-protein ligase RNF181"/>
    <property type="match status" value="1"/>
</dbReference>
<accession>A0AAE0M866</accession>
<reference evidence="11" key="1">
    <citation type="journal article" date="2023" name="Mol. Phylogenet. Evol.">
        <title>Genome-scale phylogeny and comparative genomics of the fungal order Sordariales.</title>
        <authorList>
            <person name="Hensen N."/>
            <person name="Bonometti L."/>
            <person name="Westerberg I."/>
            <person name="Brannstrom I.O."/>
            <person name="Guillou S."/>
            <person name="Cros-Aarteil S."/>
            <person name="Calhoun S."/>
            <person name="Haridas S."/>
            <person name="Kuo A."/>
            <person name="Mondo S."/>
            <person name="Pangilinan J."/>
            <person name="Riley R."/>
            <person name="LaButti K."/>
            <person name="Andreopoulos B."/>
            <person name="Lipzen A."/>
            <person name="Chen C."/>
            <person name="Yan M."/>
            <person name="Daum C."/>
            <person name="Ng V."/>
            <person name="Clum A."/>
            <person name="Steindorff A."/>
            <person name="Ohm R.A."/>
            <person name="Martin F."/>
            <person name="Silar P."/>
            <person name="Natvig D.O."/>
            <person name="Lalanne C."/>
            <person name="Gautier V."/>
            <person name="Ament-Velasquez S.L."/>
            <person name="Kruys A."/>
            <person name="Hutchinson M.I."/>
            <person name="Powell A.J."/>
            <person name="Barry K."/>
            <person name="Miller A.N."/>
            <person name="Grigoriev I.V."/>
            <person name="Debuchy R."/>
            <person name="Gladieux P."/>
            <person name="Hiltunen Thoren M."/>
            <person name="Johannesson H."/>
        </authorList>
    </citation>
    <scope>NUCLEOTIDE SEQUENCE</scope>
    <source>
        <strain evidence="11">SMH4131-1</strain>
    </source>
</reference>
<dbReference type="PANTHER" id="PTHR15710">
    <property type="entry name" value="E3 UBIQUITIN-PROTEIN LIGASE PRAJA"/>
    <property type="match status" value="1"/>
</dbReference>
<feature type="compositionally biased region" description="Low complexity" evidence="9">
    <location>
        <begin position="182"/>
        <end position="213"/>
    </location>
</feature>
<dbReference type="SUPFAM" id="SSF57850">
    <property type="entry name" value="RING/U-box"/>
    <property type="match status" value="1"/>
</dbReference>
<name>A0AAE0M866_9PEZI</name>
<dbReference type="PROSITE" id="PS50089">
    <property type="entry name" value="ZF_RING_2"/>
    <property type="match status" value="1"/>
</dbReference>
<feature type="compositionally biased region" description="Low complexity" evidence="9">
    <location>
        <begin position="89"/>
        <end position="114"/>
    </location>
</feature>
<dbReference type="PANTHER" id="PTHR15710:SF228">
    <property type="entry name" value="FINGER DOMAIN PROTEIN, PUTATIVE-RELATED"/>
    <property type="match status" value="1"/>
</dbReference>
<evidence type="ECO:0000313" key="12">
    <source>
        <dbReference type="Proteomes" id="UP001286456"/>
    </source>
</evidence>
<evidence type="ECO:0000256" key="4">
    <source>
        <dbReference type="ARBA" id="ARBA00022723"/>
    </source>
</evidence>
<comment type="caution">
    <text evidence="11">The sequence shown here is derived from an EMBL/GenBank/DDBJ whole genome shotgun (WGS) entry which is preliminary data.</text>
</comment>
<dbReference type="InterPro" id="IPR013083">
    <property type="entry name" value="Znf_RING/FYVE/PHD"/>
</dbReference>
<evidence type="ECO:0000256" key="9">
    <source>
        <dbReference type="SAM" id="MobiDB-lite"/>
    </source>
</evidence>
<keyword evidence="5 8" id="KW-0863">Zinc-finger</keyword>
<keyword evidence="4" id="KW-0479">Metal-binding</keyword>
<dbReference type="SMART" id="SM00184">
    <property type="entry name" value="RING"/>
    <property type="match status" value="1"/>
</dbReference>
<dbReference type="GO" id="GO:0061630">
    <property type="term" value="F:ubiquitin protein ligase activity"/>
    <property type="evidence" value="ECO:0007669"/>
    <property type="project" value="UniProtKB-EC"/>
</dbReference>
<comment type="catalytic activity">
    <reaction evidence="1">
        <text>S-ubiquitinyl-[E2 ubiquitin-conjugating enzyme]-L-cysteine + [acceptor protein]-L-lysine = [E2 ubiquitin-conjugating enzyme]-L-cysteine + N(6)-ubiquitinyl-[acceptor protein]-L-lysine.</text>
        <dbReference type="EC" id="2.3.2.27"/>
    </reaction>
</comment>